<evidence type="ECO:0000256" key="1">
    <source>
        <dbReference type="ARBA" id="ARBA00010554"/>
    </source>
</evidence>
<reference evidence="2" key="1">
    <citation type="submission" date="2020-10" db="EMBL/GenBank/DDBJ databases">
        <title>Connecting structure to function with the recovery of over 1000 high-quality activated sludge metagenome-assembled genomes encoding full-length rRNA genes using long-read sequencing.</title>
        <authorList>
            <person name="Singleton C.M."/>
            <person name="Petriglieri F."/>
            <person name="Kristensen J.M."/>
            <person name="Kirkegaard R.H."/>
            <person name="Michaelsen T.Y."/>
            <person name="Andersen M.H."/>
            <person name="Karst S.M."/>
            <person name="Dueholm M.S."/>
            <person name="Nielsen P.H."/>
            <person name="Albertsen M."/>
        </authorList>
    </citation>
    <scope>NUCLEOTIDE SEQUENCE</scope>
    <source>
        <strain evidence="2">Skiv_18-Q3-R9-52_MAXAC.067</strain>
    </source>
</reference>
<dbReference type="EMBL" id="JADKIO010000005">
    <property type="protein sequence ID" value="MBK9795725.1"/>
    <property type="molecule type" value="Genomic_DNA"/>
</dbReference>
<dbReference type="Proteomes" id="UP000886657">
    <property type="component" value="Unassembled WGS sequence"/>
</dbReference>
<gene>
    <name evidence="2" type="ORF">IPP58_04400</name>
</gene>
<dbReference type="InterPro" id="IPR011322">
    <property type="entry name" value="N-reg_PII-like_a/b"/>
</dbReference>
<dbReference type="Pfam" id="PF02641">
    <property type="entry name" value="DUF190"/>
    <property type="match status" value="1"/>
</dbReference>
<name>A0A9D7XKN3_9BACT</name>
<proteinExistence type="inferred from homology"/>
<dbReference type="PANTHER" id="PTHR35983:SF1">
    <property type="entry name" value="UPF0166 PROTEIN TM_0021"/>
    <property type="match status" value="1"/>
</dbReference>
<organism evidence="2 3">
    <name type="scientific">Candidatus Geothrix skivensis</name>
    <dbReference type="NCBI Taxonomy" id="2954439"/>
    <lineage>
        <taxon>Bacteria</taxon>
        <taxon>Pseudomonadati</taxon>
        <taxon>Acidobacteriota</taxon>
        <taxon>Holophagae</taxon>
        <taxon>Holophagales</taxon>
        <taxon>Holophagaceae</taxon>
        <taxon>Geothrix</taxon>
    </lineage>
</organism>
<evidence type="ECO:0000313" key="2">
    <source>
        <dbReference type="EMBL" id="MBK9795725.1"/>
    </source>
</evidence>
<sequence length="109" mass="12143">MQGTYLVLFLQENRTHHGTLLYEWLLSQARRLGLPGGTAFKAIAGFGRHGHFHADHFIELAGDLPVELTFMATEEEADRLLAFIQGEGLSLFYVRMPATCGVINEPAKN</sequence>
<dbReference type="AlphaFoldDB" id="A0A9D7XKN3"/>
<comment type="caution">
    <text evidence="2">The sequence shown here is derived from an EMBL/GenBank/DDBJ whole genome shotgun (WGS) entry which is preliminary data.</text>
</comment>
<dbReference type="PANTHER" id="PTHR35983">
    <property type="entry name" value="UPF0166 PROTEIN TM_0021"/>
    <property type="match status" value="1"/>
</dbReference>
<accession>A0A9D7XKN3</accession>
<protein>
    <submittedName>
        <fullName evidence="2">DUF190 domain-containing protein</fullName>
    </submittedName>
</protein>
<dbReference type="InterPro" id="IPR015867">
    <property type="entry name" value="N-reg_PII/ATP_PRibTrfase_C"/>
</dbReference>
<evidence type="ECO:0000313" key="3">
    <source>
        <dbReference type="Proteomes" id="UP000886657"/>
    </source>
</evidence>
<dbReference type="InterPro" id="IPR003793">
    <property type="entry name" value="UPF0166"/>
</dbReference>
<dbReference type="SUPFAM" id="SSF54913">
    <property type="entry name" value="GlnB-like"/>
    <property type="match status" value="1"/>
</dbReference>
<dbReference type="Gene3D" id="3.30.70.120">
    <property type="match status" value="1"/>
</dbReference>
<comment type="similarity">
    <text evidence="1">Belongs to the UPF0166 family.</text>
</comment>